<evidence type="ECO:0000256" key="3">
    <source>
        <dbReference type="ARBA" id="ARBA00022475"/>
    </source>
</evidence>
<dbReference type="GO" id="GO:0050906">
    <property type="term" value="P:detection of stimulus involved in sensory perception"/>
    <property type="evidence" value="ECO:0007669"/>
    <property type="project" value="UniProtKB-ARBA"/>
</dbReference>
<keyword evidence="3" id="KW-1003">Cell membrane</keyword>
<evidence type="ECO:0000256" key="6">
    <source>
        <dbReference type="ARBA" id="ARBA00023136"/>
    </source>
</evidence>
<keyword evidence="4" id="KW-0812">Transmembrane</keyword>
<keyword evidence="5" id="KW-1133">Transmembrane helix</keyword>
<dbReference type="InterPro" id="IPR052192">
    <property type="entry name" value="Insect_Ionotropic_Sensory_Rcpt"/>
</dbReference>
<evidence type="ECO:0000256" key="7">
    <source>
        <dbReference type="ARBA" id="ARBA00023170"/>
    </source>
</evidence>
<evidence type="ECO:0000256" key="4">
    <source>
        <dbReference type="ARBA" id="ARBA00022692"/>
    </source>
</evidence>
<keyword evidence="8" id="KW-0325">Glycoprotein</keyword>
<reference evidence="10" key="1">
    <citation type="submission" date="2021-06" db="EMBL/GenBank/DDBJ databases">
        <authorList>
            <person name="Hodson N. C."/>
            <person name="Mongue J. A."/>
            <person name="Jaron S. K."/>
        </authorList>
    </citation>
    <scope>NUCLEOTIDE SEQUENCE</scope>
</reference>
<gene>
    <name evidence="10" type="ORF">AFUS01_LOCUS42334</name>
</gene>
<evidence type="ECO:0000313" key="11">
    <source>
        <dbReference type="Proteomes" id="UP000708208"/>
    </source>
</evidence>
<dbReference type="Proteomes" id="UP000708208">
    <property type="component" value="Unassembled WGS sequence"/>
</dbReference>
<evidence type="ECO:0000256" key="5">
    <source>
        <dbReference type="ARBA" id="ARBA00022989"/>
    </source>
</evidence>
<dbReference type="GO" id="GO:0015276">
    <property type="term" value="F:ligand-gated monoatomic ion channel activity"/>
    <property type="evidence" value="ECO:0007669"/>
    <property type="project" value="InterPro"/>
</dbReference>
<evidence type="ECO:0000313" key="10">
    <source>
        <dbReference type="EMBL" id="CAG7832655.1"/>
    </source>
</evidence>
<dbReference type="EMBL" id="CAJVCH010566276">
    <property type="protein sequence ID" value="CAG7832655.1"/>
    <property type="molecule type" value="Genomic_DNA"/>
</dbReference>
<dbReference type="InterPro" id="IPR001320">
    <property type="entry name" value="Iontro_rcpt_C"/>
</dbReference>
<proteinExistence type="inferred from homology"/>
<dbReference type="PANTHER" id="PTHR42643:SF24">
    <property type="entry name" value="IONOTROPIC RECEPTOR 60A"/>
    <property type="match status" value="1"/>
</dbReference>
<evidence type="ECO:0000256" key="8">
    <source>
        <dbReference type="ARBA" id="ARBA00023180"/>
    </source>
</evidence>
<dbReference type="OrthoDB" id="6506757at2759"/>
<dbReference type="AlphaFoldDB" id="A0A8J2M5C6"/>
<protein>
    <recommendedName>
        <fullName evidence="9">Ionotropic glutamate receptor C-terminal domain-containing protein</fullName>
    </recommendedName>
</protein>
<keyword evidence="6" id="KW-0472">Membrane</keyword>
<evidence type="ECO:0000256" key="2">
    <source>
        <dbReference type="ARBA" id="ARBA00008685"/>
    </source>
</evidence>
<evidence type="ECO:0000256" key="1">
    <source>
        <dbReference type="ARBA" id="ARBA00004651"/>
    </source>
</evidence>
<comment type="caution">
    <text evidence="10">The sequence shown here is derived from an EMBL/GenBank/DDBJ whole genome shotgun (WGS) entry which is preliminary data.</text>
</comment>
<dbReference type="GO" id="GO:0005886">
    <property type="term" value="C:plasma membrane"/>
    <property type="evidence" value="ECO:0007669"/>
    <property type="project" value="UniProtKB-SubCell"/>
</dbReference>
<dbReference type="Pfam" id="PF00060">
    <property type="entry name" value="Lig_chan"/>
    <property type="match status" value="1"/>
</dbReference>
<keyword evidence="11" id="KW-1185">Reference proteome</keyword>
<feature type="domain" description="Ionotropic glutamate receptor C-terminal" evidence="9">
    <location>
        <begin position="302"/>
        <end position="584"/>
    </location>
</feature>
<keyword evidence="7" id="KW-0675">Receptor</keyword>
<comment type="similarity">
    <text evidence="2">Belongs to the glutamate-gated ion channel (TC 1.A.10.1) family.</text>
</comment>
<evidence type="ECO:0000259" key="9">
    <source>
        <dbReference type="Pfam" id="PF00060"/>
    </source>
</evidence>
<accession>A0A8J2M5C6</accession>
<organism evidence="10 11">
    <name type="scientific">Allacma fusca</name>
    <dbReference type="NCBI Taxonomy" id="39272"/>
    <lineage>
        <taxon>Eukaryota</taxon>
        <taxon>Metazoa</taxon>
        <taxon>Ecdysozoa</taxon>
        <taxon>Arthropoda</taxon>
        <taxon>Hexapoda</taxon>
        <taxon>Collembola</taxon>
        <taxon>Symphypleona</taxon>
        <taxon>Sminthuridae</taxon>
        <taxon>Allacma</taxon>
    </lineage>
</organism>
<comment type="subcellular location">
    <subcellularLocation>
        <location evidence="1">Cell membrane</location>
        <topology evidence="1">Multi-pass membrane protein</topology>
    </subcellularLocation>
</comment>
<name>A0A8J2M5C6_9HEXA</name>
<sequence length="617" mass="70609">MAFELLVIQGSSFANDGVIATEEYIPIADLIDGAGVELFLIDFENPVKNFDPTKSVRRRSLPCLLAVSFLSPGVDYDNFFENFTTSLMTSLDPFSKKDEDFFIFTCADTSDETLLLHPKAMEIKYKILVTPREVKTACFYCKDGGLPQLVSIEHETLADTLGQDKLFPDFTLNGNGHTLRASSQTKLLFLMEIKQVGRSWRFKRGSYWSMLEVLLDKFNFTYVTFPAHGGGGSGTLKNGVWYGAVRDIIDGRADISMATTTDYSRFQVVGGSKPISFIWVNFILGEPQATYSWKAILWPLDSSVWVAIGIVNILLIIAFKVLERVELKIRNEEVSDVTKHEPFNQRLEQSMFAVMLEQEVLLPSKPISQIMFLSWMFVSLVLVTGYRSKLVGLMTFPTLDTQPQTYSELAESDYSWGLESSTIGSSGHNFFLISPDPLYQRIYHLMEFEYDTKRCFMRAVHNKYACLAFNEQAEYMIYRNFSSKGRTLPVKLSKDYVGYSMPAIAMRKRSIYRTNFDRVIETTREMGVVEKWRWMDYAQERRKHFRWKRKNKIQDDSIPESDDEGAQPLELKQLTGPFGVLFSGSMIGTAFFMTEVFRNRISKTLCHRVSKAVVLLK</sequence>
<dbReference type="PANTHER" id="PTHR42643">
    <property type="entry name" value="IONOTROPIC RECEPTOR 20A-RELATED"/>
    <property type="match status" value="1"/>
</dbReference>